<keyword evidence="1" id="KW-1133">Transmembrane helix</keyword>
<keyword evidence="1" id="KW-0472">Membrane</keyword>
<dbReference type="EMBL" id="JAFHDT010000002">
    <property type="protein sequence ID" value="KAI7812386.1"/>
    <property type="molecule type" value="Genomic_DNA"/>
</dbReference>
<dbReference type="InterPro" id="IPR039031">
    <property type="entry name" value="Mucolipin"/>
</dbReference>
<keyword evidence="3" id="KW-1185">Reference proteome</keyword>
<protein>
    <submittedName>
        <fullName evidence="2">Mucolipin-2</fullName>
    </submittedName>
</protein>
<feature type="transmembrane region" description="Helical" evidence="1">
    <location>
        <begin position="56"/>
        <end position="79"/>
    </location>
</feature>
<gene>
    <name evidence="2" type="ORF">IRJ41_001113</name>
</gene>
<reference evidence="2" key="1">
    <citation type="submission" date="2021-02" db="EMBL/GenBank/DDBJ databases">
        <title>Comparative genomics reveals that relaxation of natural selection precedes convergent phenotypic evolution of cavefish.</title>
        <authorList>
            <person name="Peng Z."/>
        </authorList>
    </citation>
    <scope>NUCLEOTIDE SEQUENCE</scope>
    <source>
        <tissue evidence="2">Muscle</tissue>
    </source>
</reference>
<evidence type="ECO:0000313" key="2">
    <source>
        <dbReference type="EMBL" id="KAI7812386.1"/>
    </source>
</evidence>
<accession>A0A9W7X2F4</accession>
<dbReference type="GO" id="GO:0072345">
    <property type="term" value="F:NAADP-sensitive calcium-release channel activity"/>
    <property type="evidence" value="ECO:0007669"/>
    <property type="project" value="TreeGrafter"/>
</dbReference>
<keyword evidence="1" id="KW-0812">Transmembrane</keyword>
<comment type="caution">
    <text evidence="2">The sequence shown here is derived from an EMBL/GenBank/DDBJ whole genome shotgun (WGS) entry which is preliminary data.</text>
</comment>
<proteinExistence type="predicted"/>
<dbReference type="PANTHER" id="PTHR12127">
    <property type="entry name" value="MUCOLIPIN"/>
    <property type="match status" value="1"/>
</dbReference>
<dbReference type="PANTHER" id="PTHR12127:SF4">
    <property type="entry name" value="MUCOLIPIN-2"/>
    <property type="match status" value="1"/>
</dbReference>
<name>A0A9W7X2F4_TRIRA</name>
<dbReference type="AlphaFoldDB" id="A0A9W7X2F4"/>
<dbReference type="GO" id="GO:0016020">
    <property type="term" value="C:membrane"/>
    <property type="evidence" value="ECO:0007669"/>
    <property type="project" value="TreeGrafter"/>
</dbReference>
<sequence length="150" mass="17709">MCFSRFCLDSYNREACEDDRREFLNGWYFLVIISDVLTIIGPILKMKMQAKSSTNYDVCSSFLGTSTLLVWVGIIRYLGYFQKYNYSQKRLVLSSFLNVVRDVVDRTELGRVFHQEGFVKENERESDLLPLWEGNTRRRWFAECRDLDGV</sequence>
<dbReference type="Proteomes" id="UP001059041">
    <property type="component" value="Linkage Group LG2"/>
</dbReference>
<evidence type="ECO:0000256" key="1">
    <source>
        <dbReference type="SAM" id="Phobius"/>
    </source>
</evidence>
<evidence type="ECO:0000313" key="3">
    <source>
        <dbReference type="Proteomes" id="UP001059041"/>
    </source>
</evidence>
<organism evidence="2 3">
    <name type="scientific">Triplophysa rosa</name>
    <name type="common">Cave loach</name>
    <dbReference type="NCBI Taxonomy" id="992332"/>
    <lineage>
        <taxon>Eukaryota</taxon>
        <taxon>Metazoa</taxon>
        <taxon>Chordata</taxon>
        <taxon>Craniata</taxon>
        <taxon>Vertebrata</taxon>
        <taxon>Euteleostomi</taxon>
        <taxon>Actinopterygii</taxon>
        <taxon>Neopterygii</taxon>
        <taxon>Teleostei</taxon>
        <taxon>Ostariophysi</taxon>
        <taxon>Cypriniformes</taxon>
        <taxon>Nemacheilidae</taxon>
        <taxon>Triplophysa</taxon>
    </lineage>
</organism>
<feature type="transmembrane region" description="Helical" evidence="1">
    <location>
        <begin position="27"/>
        <end position="44"/>
    </location>
</feature>